<sequence length="668" mass="71167">MSPTAVAQTTASPGSPSPKQTKNASSSSQSSPSNPPSPLTPVDDHHHSPHPSTSKRTLEEEEELEARSLFPHLPSPPPYKKRTWTPTLHLTQPPAPPQPDPRTVQEMAAQTAATALGYEGRRIKKFMQRRTVDYFGSLSHYNLRSNLRTCNRADGLLGGVYPTPHSIPTFLLPVGYGNLSTSVAKVMVHTSTNKIRCPVNVVRWMPDGRRVLTGSTSGEFTLWNGLTFNFETIMQAHDSAVRAMAWSKSGTFLVSADQNGTIKYFQSNLNTLQAFPGHTDSARGLAFSPDDSKFASCGDDSLLKIWDFDSARQIRELTGHGWDVKCLDWHHSKGLLVSGSKDNLVKVWDPRSTPNGTCLATFHNHKNTVQATKFSPDGMRFATASRDMTVKIYDLRMMAEHLTLRGHSKEVCSLDWHPLHHDLLVSGGSEGSMLFWDLSGASAEAMSGVNLAEKSLVGGGDGMDAGEGRRTHTGTAVGAGGGAGEGGLLYRNDTAHESNIWSMEWHPFGHILCSGSNDHMTRFWSRARPADSAPNHSQQQQGMFDVGASFLGGVGLGAGGDDSFIPGLGAGKSFIPTPAAKTELVQGGFGGDDSFVLPGLGMASGGGGEYNAPPPPPTPMAGGGGFTPGTGANAPLPGAGGSNFGWNTRQQQPPSGGPRPGGTYGSLY</sequence>
<comment type="function">
    <text evidence="3">Required for 3'-end cleavage and polyadenylation of pre-mRNAs. Also involved in chromosome segregation where it has a role in chromosome attachment to the mitotic spindle.</text>
</comment>
<evidence type="ECO:0000256" key="5">
    <source>
        <dbReference type="PROSITE-ProRule" id="PRU00221"/>
    </source>
</evidence>
<feature type="compositionally biased region" description="Gly residues" evidence="7">
    <location>
        <begin position="658"/>
        <end position="668"/>
    </location>
</feature>
<dbReference type="Proteomes" id="UP000179920">
    <property type="component" value="Chromosome II"/>
</dbReference>
<dbReference type="Gene3D" id="2.130.10.10">
    <property type="entry name" value="YVTN repeat-like/Quinoprotein amine dehydrogenase"/>
    <property type="match status" value="3"/>
</dbReference>
<organism evidence="8 9">
    <name type="scientific">Ustilago bromivora</name>
    <dbReference type="NCBI Taxonomy" id="307758"/>
    <lineage>
        <taxon>Eukaryota</taxon>
        <taxon>Fungi</taxon>
        <taxon>Dikarya</taxon>
        <taxon>Basidiomycota</taxon>
        <taxon>Ustilaginomycotina</taxon>
        <taxon>Ustilaginomycetes</taxon>
        <taxon>Ustilaginales</taxon>
        <taxon>Ustilaginaceae</taxon>
        <taxon>Ustilago</taxon>
    </lineage>
</organism>
<feature type="repeat" description="WD" evidence="5">
    <location>
        <begin position="404"/>
        <end position="446"/>
    </location>
</feature>
<evidence type="ECO:0000313" key="8">
    <source>
        <dbReference type="EMBL" id="SAM71389.1"/>
    </source>
</evidence>
<dbReference type="SUPFAM" id="SSF50978">
    <property type="entry name" value="WD40 repeat-like"/>
    <property type="match status" value="1"/>
</dbReference>
<dbReference type="Pfam" id="PF00400">
    <property type="entry name" value="WD40"/>
    <property type="match status" value="7"/>
</dbReference>
<keyword evidence="6" id="KW-0539">Nucleus</keyword>
<gene>
    <name evidence="8" type="ORF">UBRO_00345</name>
</gene>
<protein>
    <recommendedName>
        <fullName evidence="4 6">Polyadenylation factor subunit 2</fullName>
    </recommendedName>
</protein>
<keyword evidence="6" id="KW-0507">mRNA processing</keyword>
<dbReference type="InterPro" id="IPR045245">
    <property type="entry name" value="Pfs2-like"/>
</dbReference>
<proteinExistence type="predicted"/>
<reference evidence="9" key="1">
    <citation type="submission" date="2016-04" db="EMBL/GenBank/DDBJ databases">
        <authorList>
            <person name="Guldener U."/>
            <person name="Guldener U."/>
        </authorList>
    </citation>
    <scope>NUCLEOTIDE SEQUENCE [LARGE SCALE GENOMIC DNA]</scope>
    <source>
        <strain evidence="9">UB2112</strain>
    </source>
</reference>
<dbReference type="GO" id="GO:0031124">
    <property type="term" value="P:mRNA 3'-end processing"/>
    <property type="evidence" value="ECO:0007669"/>
    <property type="project" value="UniProtKB-UniRule"/>
</dbReference>
<keyword evidence="1 5" id="KW-0853">WD repeat</keyword>
<dbReference type="SMART" id="SM00320">
    <property type="entry name" value="WD40"/>
    <property type="match status" value="7"/>
</dbReference>
<dbReference type="PROSITE" id="PS50294">
    <property type="entry name" value="WD_REPEATS_REGION"/>
    <property type="match status" value="5"/>
</dbReference>
<name>A0A1K0FXU2_9BASI</name>
<dbReference type="PANTHER" id="PTHR22836">
    <property type="entry name" value="WD40 REPEAT PROTEIN"/>
    <property type="match status" value="1"/>
</dbReference>
<feature type="region of interest" description="Disordered" evidence="7">
    <location>
        <begin position="1"/>
        <end position="102"/>
    </location>
</feature>
<feature type="repeat" description="WD" evidence="5">
    <location>
        <begin position="362"/>
        <end position="396"/>
    </location>
</feature>
<evidence type="ECO:0000256" key="2">
    <source>
        <dbReference type="ARBA" id="ARBA00022737"/>
    </source>
</evidence>
<feature type="repeat" description="WD" evidence="5">
    <location>
        <begin position="317"/>
        <end position="349"/>
    </location>
</feature>
<dbReference type="EMBL" id="LT558118">
    <property type="protein sequence ID" value="SAM71389.1"/>
    <property type="molecule type" value="Genomic_DNA"/>
</dbReference>
<feature type="region of interest" description="Disordered" evidence="7">
    <location>
        <begin position="606"/>
        <end position="668"/>
    </location>
</feature>
<evidence type="ECO:0000256" key="4">
    <source>
        <dbReference type="ARBA" id="ARBA00026154"/>
    </source>
</evidence>
<dbReference type="PROSITE" id="PS50082">
    <property type="entry name" value="WD_REPEATS_2"/>
    <property type="match status" value="6"/>
</dbReference>
<comment type="subcellular location">
    <subcellularLocation>
        <location evidence="6">Nucleus</location>
    </subcellularLocation>
</comment>
<feature type="repeat" description="WD" evidence="5">
    <location>
        <begin position="234"/>
        <end position="266"/>
    </location>
</feature>
<dbReference type="GO" id="GO:0005847">
    <property type="term" value="C:mRNA cleavage and polyadenylation specificity factor complex"/>
    <property type="evidence" value="ECO:0007669"/>
    <property type="project" value="TreeGrafter"/>
</dbReference>
<feature type="compositionally biased region" description="Polar residues" evidence="7">
    <location>
        <begin position="1"/>
        <end position="24"/>
    </location>
</feature>
<dbReference type="CDD" id="cd00200">
    <property type="entry name" value="WD40"/>
    <property type="match status" value="1"/>
</dbReference>
<dbReference type="InterPro" id="IPR036322">
    <property type="entry name" value="WD40_repeat_dom_sf"/>
</dbReference>
<evidence type="ECO:0000256" key="6">
    <source>
        <dbReference type="RuleBase" id="RU369034"/>
    </source>
</evidence>
<evidence type="ECO:0000256" key="3">
    <source>
        <dbReference type="ARBA" id="ARBA00025498"/>
    </source>
</evidence>
<evidence type="ECO:0000313" key="9">
    <source>
        <dbReference type="Proteomes" id="UP000179920"/>
    </source>
</evidence>
<evidence type="ECO:0000256" key="1">
    <source>
        <dbReference type="ARBA" id="ARBA00022574"/>
    </source>
</evidence>
<dbReference type="InterPro" id="IPR001680">
    <property type="entry name" value="WD40_rpt"/>
</dbReference>
<dbReference type="PRINTS" id="PR00320">
    <property type="entry name" value="GPROTEINBRPT"/>
</dbReference>
<dbReference type="PANTHER" id="PTHR22836:SF0">
    <property type="entry name" value="PRE-MRNA 3' END PROCESSING PROTEIN WDR33"/>
    <property type="match status" value="1"/>
</dbReference>
<dbReference type="InterPro" id="IPR015943">
    <property type="entry name" value="WD40/YVTN_repeat-like_dom_sf"/>
</dbReference>
<feature type="repeat" description="WD" evidence="5">
    <location>
        <begin position="493"/>
        <end position="525"/>
    </location>
</feature>
<accession>A0A1K0FXU2</accession>
<feature type="repeat" description="WD" evidence="5">
    <location>
        <begin position="275"/>
        <end position="316"/>
    </location>
</feature>
<dbReference type="OrthoDB" id="16717at2759"/>
<evidence type="ECO:0000256" key="7">
    <source>
        <dbReference type="SAM" id="MobiDB-lite"/>
    </source>
</evidence>
<keyword evidence="2" id="KW-0677">Repeat</keyword>
<dbReference type="InterPro" id="IPR020472">
    <property type="entry name" value="WD40_PAC1"/>
</dbReference>
<dbReference type="AlphaFoldDB" id="A0A1K0FXU2"/>